<dbReference type="SUPFAM" id="SSF82153">
    <property type="entry name" value="FAS1 domain"/>
    <property type="match status" value="2"/>
</dbReference>
<name>A0AAN8EWW1_TRICO</name>
<comment type="caution">
    <text evidence="3">The sequence shown here is derived from an EMBL/GenBank/DDBJ whole genome shotgun (WGS) entry which is preliminary data.</text>
</comment>
<dbReference type="GO" id="GO:0050839">
    <property type="term" value="F:cell adhesion molecule binding"/>
    <property type="evidence" value="ECO:0007669"/>
    <property type="project" value="TreeGrafter"/>
</dbReference>
<dbReference type="GO" id="GO:0031012">
    <property type="term" value="C:extracellular matrix"/>
    <property type="evidence" value="ECO:0007669"/>
    <property type="project" value="TreeGrafter"/>
</dbReference>
<evidence type="ECO:0000313" key="3">
    <source>
        <dbReference type="EMBL" id="KAK5969651.1"/>
    </source>
</evidence>
<dbReference type="Pfam" id="PF02469">
    <property type="entry name" value="Fasciclin"/>
    <property type="match status" value="1"/>
</dbReference>
<dbReference type="SMART" id="SM00554">
    <property type="entry name" value="FAS1"/>
    <property type="match status" value="2"/>
</dbReference>
<dbReference type="GO" id="GO:0007155">
    <property type="term" value="P:cell adhesion"/>
    <property type="evidence" value="ECO:0007669"/>
    <property type="project" value="TreeGrafter"/>
</dbReference>
<keyword evidence="4" id="KW-1185">Reference proteome</keyword>
<dbReference type="EMBL" id="WIXE01019924">
    <property type="protein sequence ID" value="KAK5969651.1"/>
    <property type="molecule type" value="Genomic_DNA"/>
</dbReference>
<evidence type="ECO:0000256" key="1">
    <source>
        <dbReference type="SAM" id="SignalP"/>
    </source>
</evidence>
<dbReference type="InterPro" id="IPR050904">
    <property type="entry name" value="Adhesion/Biosynth-related"/>
</dbReference>
<feature type="chain" id="PRO_5042986476" evidence="1">
    <location>
        <begin position="19"/>
        <end position="550"/>
    </location>
</feature>
<reference evidence="3 4" key="1">
    <citation type="submission" date="2019-10" db="EMBL/GenBank/DDBJ databases">
        <title>Assembly and Annotation for the nematode Trichostrongylus colubriformis.</title>
        <authorList>
            <person name="Martin J."/>
        </authorList>
    </citation>
    <scope>NUCLEOTIDE SEQUENCE [LARGE SCALE GENOMIC DNA]</scope>
    <source>
        <strain evidence="3">G859</strain>
        <tissue evidence="3">Whole worm</tissue>
    </source>
</reference>
<dbReference type="GO" id="GO:0005615">
    <property type="term" value="C:extracellular space"/>
    <property type="evidence" value="ECO:0007669"/>
    <property type="project" value="TreeGrafter"/>
</dbReference>
<dbReference type="GO" id="GO:0030198">
    <property type="term" value="P:extracellular matrix organization"/>
    <property type="evidence" value="ECO:0007669"/>
    <property type="project" value="TreeGrafter"/>
</dbReference>
<dbReference type="InterPro" id="IPR036378">
    <property type="entry name" value="FAS1_dom_sf"/>
</dbReference>
<dbReference type="PANTHER" id="PTHR10900">
    <property type="entry name" value="PERIOSTIN-RELATED"/>
    <property type="match status" value="1"/>
</dbReference>
<dbReference type="PANTHER" id="PTHR10900:SF114">
    <property type="entry name" value="FAS1 DOMAIN-CONTAINING PROTEIN"/>
    <property type="match status" value="1"/>
</dbReference>
<feature type="domain" description="FAS1" evidence="2">
    <location>
        <begin position="215"/>
        <end position="337"/>
    </location>
</feature>
<gene>
    <name evidence="3" type="ORF">GCK32_011538</name>
</gene>
<dbReference type="InterPro" id="IPR000782">
    <property type="entry name" value="FAS1_domain"/>
</dbReference>
<dbReference type="Proteomes" id="UP001331761">
    <property type="component" value="Unassembled WGS sequence"/>
</dbReference>
<feature type="domain" description="FAS1" evidence="2">
    <location>
        <begin position="341"/>
        <end position="473"/>
    </location>
</feature>
<protein>
    <submittedName>
        <fullName evidence="3">Fasciclin domain protein</fullName>
    </submittedName>
</protein>
<proteinExistence type="predicted"/>
<evidence type="ECO:0000313" key="4">
    <source>
        <dbReference type="Proteomes" id="UP001331761"/>
    </source>
</evidence>
<organism evidence="3 4">
    <name type="scientific">Trichostrongylus colubriformis</name>
    <name type="common">Black scour worm</name>
    <dbReference type="NCBI Taxonomy" id="6319"/>
    <lineage>
        <taxon>Eukaryota</taxon>
        <taxon>Metazoa</taxon>
        <taxon>Ecdysozoa</taxon>
        <taxon>Nematoda</taxon>
        <taxon>Chromadorea</taxon>
        <taxon>Rhabditida</taxon>
        <taxon>Rhabditina</taxon>
        <taxon>Rhabditomorpha</taxon>
        <taxon>Strongyloidea</taxon>
        <taxon>Trichostrongylidae</taxon>
        <taxon>Trichostrongylus</taxon>
    </lineage>
</organism>
<dbReference type="FunFam" id="2.30.180.10:FF:000032">
    <property type="entry name" value="Fasciclin domain-containing protein, putative"/>
    <property type="match status" value="1"/>
</dbReference>
<dbReference type="AlphaFoldDB" id="A0AAN8EWW1"/>
<feature type="signal peptide" evidence="1">
    <location>
        <begin position="1"/>
        <end position="18"/>
    </location>
</feature>
<keyword evidence="1" id="KW-0732">Signal</keyword>
<accession>A0AAN8EWW1</accession>
<sequence>MVSKTLLICLCLLPAVLTKCSICSVFADYYDDLQAQERSPVREPGEGSRSRIRSLDDASEAALLGSLGRFTDLTSSLFGSLMGIVGDRASHVSPSDIPNQLRGRDRAVVIAPKRISESKQAVTDQLFNLFDTIGSGFMQASRLDGPHICTRESTKKIPSDEGMMKSEKSCKRFRNARKCTDSRTDSKGTTETVRVEECCEGYDTRDISKYGCPIELTVLPMEEVLTQLNSSLWSLAKEAKVTDKLSSANVTVIVSPDNEGKPEDPKSYVLNRIIPRTYRSYDWTDGDVLKTASGGDLVVSQSEDAFGSSNTYINCLPLDTSSYYSDNGIVYIVNGDLQPAAETVLSAMVDDDRLATFVSLLSDDLRDKLSSNGSFTVFAPSDKALSSLSSSLLKDIKQGTGCATDFAWSHVVNGSFCSHDLYERPLKSLTGSELEVRTQNKGGERVVHIGRARLMISNIFAKNGVVHLIDDVVFNDELLSWKEHLDVHNRDLKEALENVVTNSSEEITIFVPPAENTTITSEFAKNHIVIGDLIEDFKRPSTILTKANST</sequence>
<feature type="non-terminal residue" evidence="3">
    <location>
        <position position="550"/>
    </location>
</feature>
<dbReference type="PROSITE" id="PS50213">
    <property type="entry name" value="FAS1"/>
    <property type="match status" value="2"/>
</dbReference>
<evidence type="ECO:0000259" key="2">
    <source>
        <dbReference type="PROSITE" id="PS50213"/>
    </source>
</evidence>
<dbReference type="Gene3D" id="2.30.180.10">
    <property type="entry name" value="FAS1 domain"/>
    <property type="match status" value="2"/>
</dbReference>